<dbReference type="AlphaFoldDB" id="A0A7J0H8D6"/>
<accession>A0A7J0H8D6</accession>
<dbReference type="OrthoDB" id="779250at2759"/>
<feature type="region of interest" description="Disordered" evidence="1">
    <location>
        <begin position="130"/>
        <end position="152"/>
    </location>
</feature>
<evidence type="ECO:0000313" key="3">
    <source>
        <dbReference type="Proteomes" id="UP000585474"/>
    </source>
</evidence>
<dbReference type="PANTHER" id="PTHR35985:SF1">
    <property type="entry name" value="OS07G0675200 PROTEIN"/>
    <property type="match status" value="1"/>
</dbReference>
<protein>
    <submittedName>
        <fullName evidence="2">Uncharacterized protein</fullName>
    </submittedName>
</protein>
<feature type="region of interest" description="Disordered" evidence="1">
    <location>
        <begin position="35"/>
        <end position="91"/>
    </location>
</feature>
<dbReference type="PANTHER" id="PTHR35985">
    <property type="entry name" value="OS07G0675200 PROTEIN"/>
    <property type="match status" value="1"/>
</dbReference>
<proteinExistence type="predicted"/>
<evidence type="ECO:0000313" key="2">
    <source>
        <dbReference type="EMBL" id="GFZ19367.1"/>
    </source>
</evidence>
<dbReference type="EMBL" id="BJWL01000028">
    <property type="protein sequence ID" value="GFZ19367.1"/>
    <property type="molecule type" value="Genomic_DNA"/>
</dbReference>
<reference evidence="2 3" key="1">
    <citation type="submission" date="2019-07" db="EMBL/GenBank/DDBJ databases">
        <title>De Novo Assembly of kiwifruit Actinidia rufa.</title>
        <authorList>
            <person name="Sugita-Konishi S."/>
            <person name="Sato K."/>
            <person name="Mori E."/>
            <person name="Abe Y."/>
            <person name="Kisaki G."/>
            <person name="Hamano K."/>
            <person name="Suezawa K."/>
            <person name="Otani M."/>
            <person name="Fukuda T."/>
            <person name="Manabe T."/>
            <person name="Gomi K."/>
            <person name="Tabuchi M."/>
            <person name="Akimitsu K."/>
            <person name="Kataoka I."/>
        </authorList>
    </citation>
    <scope>NUCLEOTIDE SEQUENCE [LARGE SCALE GENOMIC DNA]</scope>
    <source>
        <strain evidence="3">cv. Fuchu</strain>
    </source>
</reference>
<dbReference type="Proteomes" id="UP000585474">
    <property type="component" value="Unassembled WGS sequence"/>
</dbReference>
<name>A0A7J0H8D6_9ERIC</name>
<feature type="region of interest" description="Disordered" evidence="1">
    <location>
        <begin position="211"/>
        <end position="232"/>
    </location>
</feature>
<organism evidence="2 3">
    <name type="scientific">Actinidia rufa</name>
    <dbReference type="NCBI Taxonomy" id="165716"/>
    <lineage>
        <taxon>Eukaryota</taxon>
        <taxon>Viridiplantae</taxon>
        <taxon>Streptophyta</taxon>
        <taxon>Embryophyta</taxon>
        <taxon>Tracheophyta</taxon>
        <taxon>Spermatophyta</taxon>
        <taxon>Magnoliopsida</taxon>
        <taxon>eudicotyledons</taxon>
        <taxon>Gunneridae</taxon>
        <taxon>Pentapetalae</taxon>
        <taxon>asterids</taxon>
        <taxon>Ericales</taxon>
        <taxon>Actinidiaceae</taxon>
        <taxon>Actinidia</taxon>
    </lineage>
</organism>
<keyword evidence="3" id="KW-1185">Reference proteome</keyword>
<comment type="caution">
    <text evidence="2">The sequence shown here is derived from an EMBL/GenBank/DDBJ whole genome shotgun (WGS) entry which is preliminary data.</text>
</comment>
<evidence type="ECO:0000256" key="1">
    <source>
        <dbReference type="SAM" id="MobiDB-lite"/>
    </source>
</evidence>
<gene>
    <name evidence="2" type="ORF">Acr_28g0000720</name>
</gene>
<sequence>MEWRVAATTRATVRAICRWRHQFLRRGLDAAPLSTRRVADPAVHSEAPSESDVEVPAKAATGEKQVAHKPSQEVEPFVPQKPPYSPSPKLESIAVSPPTDPILQQMRRHTTSAPNRAPPVDVGCAALDGTPWPDEREQEEDDKDYYSHHKASPLSEIELVDTRKPITRASDGTADSNDEYFGNEVILWREEQLDTAEEALRRAMEIWKQSAVRGDPDSPHGRVLRALRGEDW</sequence>